<name>A0A0P6AXV5_9CRUS</name>
<organism evidence="1">
    <name type="scientific">Daphnia magna</name>
    <dbReference type="NCBI Taxonomy" id="35525"/>
    <lineage>
        <taxon>Eukaryota</taxon>
        <taxon>Metazoa</taxon>
        <taxon>Ecdysozoa</taxon>
        <taxon>Arthropoda</taxon>
        <taxon>Crustacea</taxon>
        <taxon>Branchiopoda</taxon>
        <taxon>Diplostraca</taxon>
        <taxon>Cladocera</taxon>
        <taxon>Anomopoda</taxon>
        <taxon>Daphniidae</taxon>
        <taxon>Daphnia</taxon>
    </lineage>
</organism>
<protein>
    <submittedName>
        <fullName evidence="1">Uncharacterized protein</fullName>
    </submittedName>
</protein>
<reference evidence="1" key="1">
    <citation type="submission" date="2015-10" db="EMBL/GenBank/DDBJ databases">
        <title>EvidentialGene: Evidence-directed Construction of Complete mRNA Transcriptomes without Genomes.</title>
        <authorList>
            <person name="Gilbert D.G."/>
        </authorList>
    </citation>
    <scope>NUCLEOTIDE SEQUENCE</scope>
</reference>
<evidence type="ECO:0000313" key="1">
    <source>
        <dbReference type="EMBL" id="JAN88238.1"/>
    </source>
</evidence>
<accession>A0A0P6AXV5</accession>
<dbReference type="EMBL" id="GDIQ01006499">
    <property type="protein sequence ID" value="JAN88238.1"/>
    <property type="molecule type" value="Transcribed_RNA"/>
</dbReference>
<sequence length="85" mass="9848">MLKQQRNLFQKLGVFSLQRIYYSPFLLTHPVGPETVFNNTDLEGRLCLVAQHSNGQEETSFTSVTITMMFNLHQDLCWLVKVLKC</sequence>
<proteinExistence type="predicted"/>
<dbReference type="AlphaFoldDB" id="A0A0P6AXV5"/>